<sequence length="111" mass="12459">MSKLHRTWITLSFWLLAAHALRFGYVGTCFVLALLPGLLLLSQTVITKILQIGLFAGAFFWIYTTYGMLNMRLAMGGDWERMFAIMSGVIVFTLYSACICDEASSSHKPIK</sequence>
<evidence type="ECO:0000313" key="3">
    <source>
        <dbReference type="EMBL" id="QOD57674.1"/>
    </source>
</evidence>
<feature type="transmembrane region" description="Helical" evidence="1">
    <location>
        <begin position="81"/>
        <end position="100"/>
    </location>
</feature>
<feature type="transmembrane region" description="Helical" evidence="1">
    <location>
        <begin position="20"/>
        <end position="42"/>
    </location>
</feature>
<gene>
    <name evidence="3" type="ORF">IC627_07385</name>
    <name evidence="2" type="ORF">PDPUS_1_01716</name>
</gene>
<dbReference type="EMBL" id="CP061854">
    <property type="protein sequence ID" value="QOD57674.1"/>
    <property type="molecule type" value="Genomic_DNA"/>
</dbReference>
<name>A0A1Q9H5H7_PHODP</name>
<evidence type="ECO:0000313" key="4">
    <source>
        <dbReference type="Proteomes" id="UP000218676"/>
    </source>
</evidence>
<organism evidence="2 4">
    <name type="scientific">Photobacterium damsela subsp. piscicida</name>
    <name type="common">Pasteurella piscicida</name>
    <dbReference type="NCBI Taxonomy" id="38294"/>
    <lineage>
        <taxon>Bacteria</taxon>
        <taxon>Pseudomonadati</taxon>
        <taxon>Pseudomonadota</taxon>
        <taxon>Gammaproteobacteria</taxon>
        <taxon>Vibrionales</taxon>
        <taxon>Vibrionaceae</taxon>
        <taxon>Photobacterium</taxon>
    </lineage>
</organism>
<dbReference type="EMBL" id="AP018045">
    <property type="protein sequence ID" value="BAX53090.1"/>
    <property type="molecule type" value="Genomic_DNA"/>
</dbReference>
<protein>
    <recommendedName>
        <fullName evidence="6">DUF2069 domain-containing protein</fullName>
    </recommendedName>
</protein>
<reference evidence="2" key="1">
    <citation type="journal article" date="2017" name="Genome Announc.">
        <title>Whole-Genome Sequence of Photobacterium damselae subsp. piscicida Strain 91-197, Isolated from Hybrid Striped Bass (Morone sp.) in the United States.</title>
        <authorList>
            <person name="Teru Y."/>
            <person name="Hikima J."/>
            <person name="Kono T."/>
            <person name="Sakai M."/>
            <person name="Takano T."/>
            <person name="Hawke J.P."/>
            <person name="Takeyama H."/>
            <person name="Aoki T."/>
        </authorList>
    </citation>
    <scope>NUCLEOTIDE SEQUENCE</scope>
    <source>
        <strain evidence="2">91-197</strain>
    </source>
</reference>
<feature type="transmembrane region" description="Helical" evidence="1">
    <location>
        <begin position="49"/>
        <end position="69"/>
    </location>
</feature>
<evidence type="ECO:0000313" key="2">
    <source>
        <dbReference type="EMBL" id="BAX53090.1"/>
    </source>
</evidence>
<reference evidence="4" key="2">
    <citation type="submission" date="2017-05" db="EMBL/GenBank/DDBJ databases">
        <title>Whole genome sequence of fish pathogenic bacteria, Photobacterium damselae subsp. piscicida, strain 91-197, isolated from hybrid striped bass (Morone sp.) in USA.</title>
        <authorList>
            <person name="Teru Y."/>
            <person name="Hikima J."/>
            <person name="Kono T."/>
            <person name="Sakai M."/>
            <person name="Takano T."/>
            <person name="Hawke J.P."/>
            <person name="Takeyama H."/>
            <person name="Aoki T."/>
        </authorList>
    </citation>
    <scope>NUCLEOTIDE SEQUENCE [LARGE SCALE GENOMIC DNA]</scope>
    <source>
        <strain evidence="4">91-197</strain>
    </source>
</reference>
<keyword evidence="1" id="KW-1133">Transmembrane helix</keyword>
<dbReference type="RefSeq" id="WP_044175742.1">
    <property type="nucleotide sequence ID" value="NZ_AP018045.1"/>
</dbReference>
<accession>A0A1Q9H5H7</accession>
<reference evidence="3 5" key="3">
    <citation type="submission" date="2020-09" db="EMBL/GenBank/DDBJ databases">
        <title>Complete, closed and curated genome sequences of Photobacterium damselae subsp. piscicida isolates from Australia indicate localised evolution and additional plasmid-borne pathogenicity mechanisms.</title>
        <authorList>
            <person name="Baseggio L."/>
            <person name="Silayeva O."/>
            <person name="Buller N."/>
            <person name="Landos M."/>
            <person name="Engelstaedter J."/>
            <person name="Barnes A.C."/>
        </authorList>
    </citation>
    <scope>NUCLEOTIDE SEQUENCE [LARGE SCALE GENOMIC DNA]</scope>
    <source>
        <strain evidence="3 5">AS-16-0540-1</strain>
    </source>
</reference>
<dbReference type="AlphaFoldDB" id="A0A1Q9H5H7"/>
<dbReference type="Proteomes" id="UP000516656">
    <property type="component" value="Chromosome 1"/>
</dbReference>
<keyword evidence="1" id="KW-0472">Membrane</keyword>
<evidence type="ECO:0000313" key="5">
    <source>
        <dbReference type="Proteomes" id="UP000516656"/>
    </source>
</evidence>
<dbReference type="Proteomes" id="UP000218676">
    <property type="component" value="Chromosome 1"/>
</dbReference>
<evidence type="ECO:0008006" key="6">
    <source>
        <dbReference type="Google" id="ProtNLM"/>
    </source>
</evidence>
<keyword evidence="1" id="KW-0812">Transmembrane</keyword>
<proteinExistence type="predicted"/>
<evidence type="ECO:0000256" key="1">
    <source>
        <dbReference type="SAM" id="Phobius"/>
    </source>
</evidence>